<proteinExistence type="predicted"/>
<evidence type="ECO:0000313" key="3">
    <source>
        <dbReference type="Proteomes" id="UP000051952"/>
    </source>
</evidence>
<feature type="domain" description="GRAM" evidence="1">
    <location>
        <begin position="145"/>
        <end position="210"/>
    </location>
</feature>
<dbReference type="EMBL" id="CYKH01000480">
    <property type="protein sequence ID" value="CUF98996.1"/>
    <property type="molecule type" value="Genomic_DNA"/>
</dbReference>
<accession>A0A0S4IUM5</accession>
<evidence type="ECO:0000259" key="1">
    <source>
        <dbReference type="SMART" id="SM00568"/>
    </source>
</evidence>
<gene>
    <name evidence="2" type="ORF">BSAL_68690</name>
</gene>
<dbReference type="OrthoDB" id="278639at2759"/>
<keyword evidence="3" id="KW-1185">Reference proteome</keyword>
<reference evidence="3" key="1">
    <citation type="submission" date="2015-09" db="EMBL/GenBank/DDBJ databases">
        <authorList>
            <consortium name="Pathogen Informatics"/>
        </authorList>
    </citation>
    <scope>NUCLEOTIDE SEQUENCE [LARGE SCALE GENOMIC DNA]</scope>
    <source>
        <strain evidence="3">Lake Konstanz</strain>
    </source>
</reference>
<evidence type="ECO:0000313" key="2">
    <source>
        <dbReference type="EMBL" id="CUF98996.1"/>
    </source>
</evidence>
<dbReference type="OMA" id="LTEIACI"/>
<dbReference type="InterPro" id="IPR011993">
    <property type="entry name" value="PH-like_dom_sf"/>
</dbReference>
<dbReference type="VEuPathDB" id="TriTrypDB:BSAL_68690"/>
<dbReference type="Gene3D" id="2.30.29.30">
    <property type="entry name" value="Pleckstrin-homology domain (PH domain)/Phosphotyrosine-binding domain (PTB)"/>
    <property type="match status" value="1"/>
</dbReference>
<dbReference type="SMART" id="SM00568">
    <property type="entry name" value="GRAM"/>
    <property type="match status" value="1"/>
</dbReference>
<sequence>MPHDFFNSIAAPLLLMNHTSTLHYSFFSTHSTPTYYFPMAQPQQVVRVPVVTLRYAGAPPYPHPQVLDPTPDEEYQRVEQARQASIAQKEQEARERDAKPATGGFMGKLGKIAGSVATAVEKTSIEAHSKGEAQLRQMEHQRNLERFTINFPELVNAGDSLITDYACKVMHQGMQISGNLQITTRHVLFLSTGLKEIIPLNEVASVQLSVALETLDNGPPFIMTIPAPNVLADCIQLFTVRQQLFQFLSFQSTAGGAGSLVTTSIKGRTIDRAYNFLDHAWRAAVQVPLPGVQYAR</sequence>
<protein>
    <recommendedName>
        <fullName evidence="1">GRAM domain-containing protein</fullName>
    </recommendedName>
</protein>
<name>A0A0S4IUM5_BODSA</name>
<organism evidence="2 3">
    <name type="scientific">Bodo saltans</name>
    <name type="common">Flagellated protozoan</name>
    <dbReference type="NCBI Taxonomy" id="75058"/>
    <lineage>
        <taxon>Eukaryota</taxon>
        <taxon>Discoba</taxon>
        <taxon>Euglenozoa</taxon>
        <taxon>Kinetoplastea</taxon>
        <taxon>Metakinetoplastina</taxon>
        <taxon>Eubodonida</taxon>
        <taxon>Bodonidae</taxon>
        <taxon>Bodo</taxon>
    </lineage>
</organism>
<dbReference type="InterPro" id="IPR004182">
    <property type="entry name" value="GRAM"/>
</dbReference>
<dbReference type="AlphaFoldDB" id="A0A0S4IUM5"/>
<dbReference type="Proteomes" id="UP000051952">
    <property type="component" value="Unassembled WGS sequence"/>
</dbReference>